<organism evidence="1 2">
    <name type="scientific">Sordaria brevicollis</name>
    <dbReference type="NCBI Taxonomy" id="83679"/>
    <lineage>
        <taxon>Eukaryota</taxon>
        <taxon>Fungi</taxon>
        <taxon>Dikarya</taxon>
        <taxon>Ascomycota</taxon>
        <taxon>Pezizomycotina</taxon>
        <taxon>Sordariomycetes</taxon>
        <taxon>Sordariomycetidae</taxon>
        <taxon>Sordariales</taxon>
        <taxon>Sordariaceae</taxon>
        <taxon>Sordaria</taxon>
    </lineage>
</organism>
<dbReference type="Proteomes" id="UP001281003">
    <property type="component" value="Unassembled WGS sequence"/>
</dbReference>
<keyword evidence="2" id="KW-1185">Reference proteome</keyword>
<protein>
    <submittedName>
        <fullName evidence="1">Uncharacterized protein</fullName>
    </submittedName>
</protein>
<dbReference type="AlphaFoldDB" id="A0AAE0UF02"/>
<reference evidence="1" key="1">
    <citation type="journal article" date="2023" name="Mol. Phylogenet. Evol.">
        <title>Genome-scale phylogeny and comparative genomics of the fungal order Sordariales.</title>
        <authorList>
            <person name="Hensen N."/>
            <person name="Bonometti L."/>
            <person name="Westerberg I."/>
            <person name="Brannstrom I.O."/>
            <person name="Guillou S."/>
            <person name="Cros-Aarteil S."/>
            <person name="Calhoun S."/>
            <person name="Haridas S."/>
            <person name="Kuo A."/>
            <person name="Mondo S."/>
            <person name="Pangilinan J."/>
            <person name="Riley R."/>
            <person name="LaButti K."/>
            <person name="Andreopoulos B."/>
            <person name="Lipzen A."/>
            <person name="Chen C."/>
            <person name="Yan M."/>
            <person name="Daum C."/>
            <person name="Ng V."/>
            <person name="Clum A."/>
            <person name="Steindorff A."/>
            <person name="Ohm R.A."/>
            <person name="Martin F."/>
            <person name="Silar P."/>
            <person name="Natvig D.O."/>
            <person name="Lalanne C."/>
            <person name="Gautier V."/>
            <person name="Ament-Velasquez S.L."/>
            <person name="Kruys A."/>
            <person name="Hutchinson M.I."/>
            <person name="Powell A.J."/>
            <person name="Barry K."/>
            <person name="Miller A.N."/>
            <person name="Grigoriev I.V."/>
            <person name="Debuchy R."/>
            <person name="Gladieux P."/>
            <person name="Hiltunen Thoren M."/>
            <person name="Johannesson H."/>
        </authorList>
    </citation>
    <scope>NUCLEOTIDE SEQUENCE</scope>
    <source>
        <strain evidence="1">FGSC 1904</strain>
    </source>
</reference>
<comment type="caution">
    <text evidence="1">The sequence shown here is derived from an EMBL/GenBank/DDBJ whole genome shotgun (WGS) entry which is preliminary data.</text>
</comment>
<name>A0AAE0UF02_SORBR</name>
<evidence type="ECO:0000313" key="2">
    <source>
        <dbReference type="Proteomes" id="UP001281003"/>
    </source>
</evidence>
<feature type="non-terminal residue" evidence="1">
    <location>
        <position position="1"/>
    </location>
</feature>
<evidence type="ECO:0000313" key="1">
    <source>
        <dbReference type="EMBL" id="KAK3401648.1"/>
    </source>
</evidence>
<gene>
    <name evidence="1" type="ORF">B0T20DRAFT_346843</name>
</gene>
<reference evidence="1" key="2">
    <citation type="submission" date="2023-07" db="EMBL/GenBank/DDBJ databases">
        <authorList>
            <consortium name="Lawrence Berkeley National Laboratory"/>
            <person name="Haridas S."/>
            <person name="Hensen N."/>
            <person name="Bonometti L."/>
            <person name="Westerberg I."/>
            <person name="Brannstrom I.O."/>
            <person name="Guillou S."/>
            <person name="Cros-Aarteil S."/>
            <person name="Calhoun S."/>
            <person name="Kuo A."/>
            <person name="Mondo S."/>
            <person name="Pangilinan J."/>
            <person name="Riley R."/>
            <person name="LaButti K."/>
            <person name="Andreopoulos B."/>
            <person name="Lipzen A."/>
            <person name="Chen C."/>
            <person name="Yanf M."/>
            <person name="Daum C."/>
            <person name="Ng V."/>
            <person name="Clum A."/>
            <person name="Steindorff A."/>
            <person name="Ohm R."/>
            <person name="Martin F."/>
            <person name="Silar P."/>
            <person name="Natvig D."/>
            <person name="Lalanne C."/>
            <person name="Gautier V."/>
            <person name="Ament-velasquez S.L."/>
            <person name="Kruys A."/>
            <person name="Hutchinson M.I."/>
            <person name="Powell A.J."/>
            <person name="Barry K."/>
            <person name="Miller A.N."/>
            <person name="Grigoriev I.V."/>
            <person name="Debuchy R."/>
            <person name="Gladieux P."/>
            <person name="Thoren M.H."/>
            <person name="Johannesson H."/>
        </authorList>
    </citation>
    <scope>NUCLEOTIDE SEQUENCE</scope>
    <source>
        <strain evidence="1">FGSC 1904</strain>
    </source>
</reference>
<proteinExistence type="predicted"/>
<sequence>IFNKFKLNTNYFFNNKAKKIYIENRIINKITQDFKPYFADNLYNIKTFNKLLAYLRVEYYNYNRKEKAIYIFNDLKFEINRDF</sequence>
<dbReference type="EMBL" id="JAUTDP010000002">
    <property type="protein sequence ID" value="KAK3401648.1"/>
    <property type="molecule type" value="Genomic_DNA"/>
</dbReference>
<accession>A0AAE0UF02</accession>